<reference evidence="1 2" key="1">
    <citation type="submission" date="2024-09" db="EMBL/GenBank/DDBJ databases">
        <authorList>
            <person name="Sun Q."/>
            <person name="Mori K."/>
        </authorList>
    </citation>
    <scope>NUCLEOTIDE SEQUENCE [LARGE SCALE GENOMIC DNA]</scope>
    <source>
        <strain evidence="1 2">TBRC 2205</strain>
    </source>
</reference>
<dbReference type="RefSeq" id="WP_377334372.1">
    <property type="nucleotide sequence ID" value="NZ_JBHLUE010000001.1"/>
</dbReference>
<dbReference type="Gene3D" id="2.120.10.30">
    <property type="entry name" value="TolB, C-terminal domain"/>
    <property type="match status" value="1"/>
</dbReference>
<dbReference type="InterPro" id="IPR011042">
    <property type="entry name" value="6-blade_b-propeller_TolB-like"/>
</dbReference>
<organism evidence="1 2">
    <name type="scientific">Plantactinospora siamensis</name>
    <dbReference type="NCBI Taxonomy" id="555372"/>
    <lineage>
        <taxon>Bacteria</taxon>
        <taxon>Bacillati</taxon>
        <taxon>Actinomycetota</taxon>
        <taxon>Actinomycetes</taxon>
        <taxon>Micromonosporales</taxon>
        <taxon>Micromonosporaceae</taxon>
        <taxon>Plantactinospora</taxon>
    </lineage>
</organism>
<dbReference type="EMBL" id="JBHLUE010000001">
    <property type="protein sequence ID" value="MFC0562591.1"/>
    <property type="molecule type" value="Genomic_DNA"/>
</dbReference>
<dbReference type="SUPFAM" id="SSF69304">
    <property type="entry name" value="Tricorn protease N-terminal domain"/>
    <property type="match status" value="1"/>
</dbReference>
<dbReference type="Proteomes" id="UP001589894">
    <property type="component" value="Unassembled WGS sequence"/>
</dbReference>
<proteinExistence type="predicted"/>
<evidence type="ECO:0000313" key="2">
    <source>
        <dbReference type="Proteomes" id="UP001589894"/>
    </source>
</evidence>
<evidence type="ECO:0000313" key="1">
    <source>
        <dbReference type="EMBL" id="MFC0562591.1"/>
    </source>
</evidence>
<protein>
    <recommendedName>
        <fullName evidence="3">WD40 repeat domain-containing protein</fullName>
    </recommendedName>
</protein>
<comment type="caution">
    <text evidence="1">The sequence shown here is derived from an EMBL/GenBank/DDBJ whole genome shotgun (WGS) entry which is preliminary data.</text>
</comment>
<name>A0ABV6NP91_9ACTN</name>
<sequence>MIVLDADSDDFVIVEGLPTHTRPGTLSLSFDGTHLVFLARQDDNSEPMRIVLHSLATGGRWEAEAHEYRQAALAVDGTQVAVLADASGGTAMAALGSESVGVILIDTATAKPRLLWSTDGYAEDSSISWSPDGQLLAATYLTLDDVLTTAVLDLSGTVIGLYPERVALPGAHSVWISNREIIVYPEPDDVSPLTSLNVSTGRERHFTRRSFDGYLAISGRRQVRRGASAGQFVTADLNDGDERPFLTFEPAMDIMALDTVPSNAGTMAA</sequence>
<gene>
    <name evidence="1" type="ORF">ACFFHU_00135</name>
</gene>
<evidence type="ECO:0008006" key="3">
    <source>
        <dbReference type="Google" id="ProtNLM"/>
    </source>
</evidence>
<accession>A0ABV6NP91</accession>
<keyword evidence="2" id="KW-1185">Reference proteome</keyword>